<gene>
    <name evidence="9" type="primary">ispE</name>
    <name evidence="12" type="ORF">SAMN02745702_00996</name>
</gene>
<dbReference type="UniPathway" id="UPA00056">
    <property type="reaction ID" value="UER00094"/>
</dbReference>
<dbReference type="GO" id="GO:0019288">
    <property type="term" value="P:isopentenyl diphosphate biosynthetic process, methylerythritol 4-phosphate pathway"/>
    <property type="evidence" value="ECO:0007669"/>
    <property type="project" value="UniProtKB-UniRule"/>
</dbReference>
<keyword evidence="5 9" id="KW-0547">Nucleotide-binding</keyword>
<dbReference type="InterPro" id="IPR014721">
    <property type="entry name" value="Ribsml_uS5_D2-typ_fold_subgr"/>
</dbReference>
<feature type="domain" description="GHMP kinase N-terminal" evidence="10">
    <location>
        <begin position="59"/>
        <end position="133"/>
    </location>
</feature>
<dbReference type="Gene3D" id="3.30.70.890">
    <property type="entry name" value="GHMP kinase, C-terminal domain"/>
    <property type="match status" value="1"/>
</dbReference>
<dbReference type="InterPro" id="IPR020568">
    <property type="entry name" value="Ribosomal_Su5_D2-typ_SF"/>
</dbReference>
<keyword evidence="7 9" id="KW-0067">ATP-binding</keyword>
<evidence type="ECO:0000256" key="6">
    <source>
        <dbReference type="ARBA" id="ARBA00022777"/>
    </source>
</evidence>
<comment type="caution">
    <text evidence="9">Lacks conserved residue(s) required for the propagation of feature annotation.</text>
</comment>
<evidence type="ECO:0000256" key="3">
    <source>
        <dbReference type="ARBA" id="ARBA00017473"/>
    </source>
</evidence>
<reference evidence="12 13" key="1">
    <citation type="submission" date="2017-02" db="EMBL/GenBank/DDBJ databases">
        <authorList>
            <person name="Peterson S.W."/>
        </authorList>
    </citation>
    <scope>NUCLEOTIDE SEQUENCE [LARGE SCALE GENOMIC DNA]</scope>
    <source>
        <strain evidence="12 13">DSM 18034</strain>
    </source>
</reference>
<dbReference type="PANTHER" id="PTHR43527">
    <property type="entry name" value="4-DIPHOSPHOCYTIDYL-2-C-METHYL-D-ERYTHRITOL KINASE, CHLOROPLASTIC"/>
    <property type="match status" value="1"/>
</dbReference>
<dbReference type="GO" id="GO:0016114">
    <property type="term" value="P:terpenoid biosynthetic process"/>
    <property type="evidence" value="ECO:0007669"/>
    <property type="project" value="UniProtKB-UniRule"/>
</dbReference>
<comment type="similarity">
    <text evidence="1 9">Belongs to the GHMP kinase family. IspE subfamily.</text>
</comment>
<evidence type="ECO:0000256" key="1">
    <source>
        <dbReference type="ARBA" id="ARBA00009684"/>
    </source>
</evidence>
<evidence type="ECO:0000259" key="11">
    <source>
        <dbReference type="Pfam" id="PF08544"/>
    </source>
</evidence>
<name>A0A1T4VU07_9BACT</name>
<evidence type="ECO:0000256" key="7">
    <source>
        <dbReference type="ARBA" id="ARBA00022840"/>
    </source>
</evidence>
<feature type="active site" evidence="9">
    <location>
        <position position="127"/>
    </location>
</feature>
<protein>
    <recommendedName>
        <fullName evidence="3 9">4-diphosphocytidyl-2-C-methyl-D-erythritol kinase</fullName>
        <shortName evidence="9">CMK</shortName>
        <ecNumber evidence="2 9">2.7.1.148</ecNumber>
    </recommendedName>
    <alternativeName>
        <fullName evidence="8 9">4-(cytidine-5'-diphospho)-2-C-methyl-D-erythritol kinase</fullName>
    </alternativeName>
</protein>
<dbReference type="EMBL" id="FUYA01000002">
    <property type="protein sequence ID" value="SKA68427.1"/>
    <property type="molecule type" value="Genomic_DNA"/>
</dbReference>
<dbReference type="AlphaFoldDB" id="A0A1T4VU07"/>
<dbReference type="SUPFAM" id="SSF54211">
    <property type="entry name" value="Ribosomal protein S5 domain 2-like"/>
    <property type="match status" value="1"/>
</dbReference>
<comment type="catalytic activity">
    <reaction evidence="9">
        <text>4-CDP-2-C-methyl-D-erythritol + ATP = 4-CDP-2-C-methyl-D-erythritol 2-phosphate + ADP + H(+)</text>
        <dbReference type="Rhea" id="RHEA:18437"/>
        <dbReference type="ChEBI" id="CHEBI:15378"/>
        <dbReference type="ChEBI" id="CHEBI:30616"/>
        <dbReference type="ChEBI" id="CHEBI:57823"/>
        <dbReference type="ChEBI" id="CHEBI:57919"/>
        <dbReference type="ChEBI" id="CHEBI:456216"/>
        <dbReference type="EC" id="2.7.1.148"/>
    </reaction>
</comment>
<feature type="domain" description="GHMP kinase C-terminal" evidence="11">
    <location>
        <begin position="211"/>
        <end position="269"/>
    </location>
</feature>
<organism evidence="12 13">
    <name type="scientific">Desulfobaculum bizertense DSM 18034</name>
    <dbReference type="NCBI Taxonomy" id="1121442"/>
    <lineage>
        <taxon>Bacteria</taxon>
        <taxon>Pseudomonadati</taxon>
        <taxon>Thermodesulfobacteriota</taxon>
        <taxon>Desulfovibrionia</taxon>
        <taxon>Desulfovibrionales</taxon>
        <taxon>Desulfovibrionaceae</taxon>
        <taxon>Desulfobaculum</taxon>
    </lineage>
</organism>
<dbReference type="GO" id="GO:0050515">
    <property type="term" value="F:4-(cytidine 5'-diphospho)-2-C-methyl-D-erythritol kinase activity"/>
    <property type="evidence" value="ECO:0007669"/>
    <property type="project" value="UniProtKB-UniRule"/>
</dbReference>
<dbReference type="PANTHER" id="PTHR43527:SF2">
    <property type="entry name" value="4-DIPHOSPHOCYTIDYL-2-C-METHYL-D-ERYTHRITOL KINASE, CHLOROPLASTIC"/>
    <property type="match status" value="1"/>
</dbReference>
<dbReference type="InterPro" id="IPR006204">
    <property type="entry name" value="GHMP_kinase_N_dom"/>
</dbReference>
<evidence type="ECO:0000256" key="5">
    <source>
        <dbReference type="ARBA" id="ARBA00022741"/>
    </source>
</evidence>
<dbReference type="Pfam" id="PF08544">
    <property type="entry name" value="GHMP_kinases_C"/>
    <property type="match status" value="1"/>
</dbReference>
<dbReference type="Gene3D" id="3.30.230.10">
    <property type="match status" value="1"/>
</dbReference>
<dbReference type="Proteomes" id="UP000189733">
    <property type="component" value="Unassembled WGS sequence"/>
</dbReference>
<dbReference type="STRING" id="1121442.SAMN02745702_00996"/>
<dbReference type="SUPFAM" id="SSF55060">
    <property type="entry name" value="GHMP Kinase, C-terminal domain"/>
    <property type="match status" value="1"/>
</dbReference>
<keyword evidence="9" id="KW-0414">Isoprene biosynthesis</keyword>
<dbReference type="PIRSF" id="PIRSF010376">
    <property type="entry name" value="IspE"/>
    <property type="match status" value="1"/>
</dbReference>
<keyword evidence="4 9" id="KW-0808">Transferase</keyword>
<keyword evidence="13" id="KW-1185">Reference proteome</keyword>
<evidence type="ECO:0000256" key="8">
    <source>
        <dbReference type="ARBA" id="ARBA00032554"/>
    </source>
</evidence>
<evidence type="ECO:0000313" key="13">
    <source>
        <dbReference type="Proteomes" id="UP000189733"/>
    </source>
</evidence>
<dbReference type="InterPro" id="IPR004424">
    <property type="entry name" value="IspE"/>
</dbReference>
<evidence type="ECO:0000256" key="4">
    <source>
        <dbReference type="ARBA" id="ARBA00022679"/>
    </source>
</evidence>
<dbReference type="GO" id="GO:0005524">
    <property type="term" value="F:ATP binding"/>
    <property type="evidence" value="ECO:0007669"/>
    <property type="project" value="UniProtKB-UniRule"/>
</dbReference>
<dbReference type="Pfam" id="PF00288">
    <property type="entry name" value="GHMP_kinases_N"/>
    <property type="match status" value="1"/>
</dbReference>
<evidence type="ECO:0000313" key="12">
    <source>
        <dbReference type="EMBL" id="SKA68427.1"/>
    </source>
</evidence>
<dbReference type="InterPro" id="IPR013750">
    <property type="entry name" value="GHMP_kinase_C_dom"/>
</dbReference>
<evidence type="ECO:0000256" key="9">
    <source>
        <dbReference type="HAMAP-Rule" id="MF_00061"/>
    </source>
</evidence>
<sequence length="282" mass="30570">MNLNLFICGLREDGYHELDSIFLPLPEPHDTLTITREAKPGFRMSSSVKALETMHTTLHSAYDKFCEATGTNPGLRLHLEKGIPSGAGLGGGSSDAAAFLQFLNENAGENALPQERLHRIATAVGADVPFFLMNSPAHASGIGEKLRRVSLDLRGLSLLLLCPPVHVPTNWAYKAWDKAFLAKNHDEKTSESLTCRASTGKCFPCSERLLLNSFESVVFKAYPKLRSLKEELLLSGAASAVMSGSGASLFALFRSYSTASRVAKRLQQAGLSIYLHSFDAGV</sequence>
<feature type="binding site" evidence="9">
    <location>
        <begin position="84"/>
        <end position="94"/>
    </location>
    <ligand>
        <name>ATP</name>
        <dbReference type="ChEBI" id="CHEBI:30616"/>
    </ligand>
</feature>
<evidence type="ECO:0000256" key="2">
    <source>
        <dbReference type="ARBA" id="ARBA00012052"/>
    </source>
</evidence>
<comment type="pathway">
    <text evidence="9">Isoprenoid biosynthesis; isopentenyl diphosphate biosynthesis via DXP pathway; isopentenyl diphosphate from 1-deoxy-D-xylulose 5-phosphate: step 3/6.</text>
</comment>
<dbReference type="HAMAP" id="MF_00061">
    <property type="entry name" value="IspE"/>
    <property type="match status" value="1"/>
</dbReference>
<dbReference type="EC" id="2.7.1.148" evidence="2 9"/>
<dbReference type="NCBIfam" id="TIGR00154">
    <property type="entry name" value="ispE"/>
    <property type="match status" value="1"/>
</dbReference>
<keyword evidence="6 9" id="KW-0418">Kinase</keyword>
<proteinExistence type="inferred from homology"/>
<comment type="function">
    <text evidence="9">Catalyzes the phosphorylation of the position 2 hydroxy group of 4-diphosphocytidyl-2C-methyl-D-erythritol.</text>
</comment>
<accession>A0A1T4VU07</accession>
<dbReference type="InterPro" id="IPR036554">
    <property type="entry name" value="GHMP_kinase_C_sf"/>
</dbReference>
<evidence type="ECO:0000259" key="10">
    <source>
        <dbReference type="Pfam" id="PF00288"/>
    </source>
</evidence>